<keyword evidence="5" id="KW-1185">Reference proteome</keyword>
<keyword evidence="1" id="KW-0596">Phosphopantetheine</keyword>
<dbReference type="InterPro" id="IPR016039">
    <property type="entry name" value="Thiolase-like"/>
</dbReference>
<evidence type="ECO:0000259" key="3">
    <source>
        <dbReference type="Pfam" id="PF22336"/>
    </source>
</evidence>
<organism evidence="4 5">
    <name type="scientific">Paenibacillus hexagrammi</name>
    <dbReference type="NCBI Taxonomy" id="2908839"/>
    <lineage>
        <taxon>Bacteria</taxon>
        <taxon>Bacillati</taxon>
        <taxon>Bacillota</taxon>
        <taxon>Bacilli</taxon>
        <taxon>Bacillales</taxon>
        <taxon>Paenibacillaceae</taxon>
        <taxon>Paenibacillus</taxon>
    </lineage>
</organism>
<reference evidence="4 5" key="1">
    <citation type="journal article" date="2024" name="Int. J. Syst. Evol. Microbiol.">
        <title>Paenibacillus hexagrammi sp. nov., a novel bacterium isolated from the gut content of Hexagrammos agrammus.</title>
        <authorList>
            <person name="Jung H.K."/>
            <person name="Kim D.G."/>
            <person name="Zin H."/>
            <person name="Park J."/>
            <person name="Jung H."/>
            <person name="Kim Y.O."/>
            <person name="Kong H.J."/>
            <person name="Kim J.W."/>
            <person name="Kim Y.S."/>
        </authorList>
    </citation>
    <scope>NUCLEOTIDE SEQUENCE [LARGE SCALE GENOMIC DNA]</scope>
    <source>
        <strain evidence="4 5">YPD9-1</strain>
    </source>
</reference>
<evidence type="ECO:0000313" key="5">
    <source>
        <dbReference type="Proteomes" id="UP001649230"/>
    </source>
</evidence>
<dbReference type="EMBL" id="CP090978">
    <property type="protein sequence ID" value="UJF36279.1"/>
    <property type="molecule type" value="Genomic_DNA"/>
</dbReference>
<evidence type="ECO:0000256" key="1">
    <source>
        <dbReference type="ARBA" id="ARBA00022450"/>
    </source>
</evidence>
<evidence type="ECO:0000256" key="2">
    <source>
        <dbReference type="ARBA" id="ARBA00022553"/>
    </source>
</evidence>
<dbReference type="SUPFAM" id="SSF53901">
    <property type="entry name" value="Thiolase-like"/>
    <property type="match status" value="1"/>
</dbReference>
<dbReference type="Gene3D" id="1.10.1240.100">
    <property type="match status" value="1"/>
</dbReference>
<dbReference type="Proteomes" id="UP001649230">
    <property type="component" value="Chromosome"/>
</dbReference>
<dbReference type="PANTHER" id="PTHR43775:SF37">
    <property type="entry name" value="SI:DKEY-61P9.11"/>
    <property type="match status" value="1"/>
</dbReference>
<accession>A0ABY3SSN1</accession>
<keyword evidence="2" id="KW-0597">Phosphoprotein</keyword>
<feature type="domain" description="RhiE-like KS-MAT linker" evidence="3">
    <location>
        <begin position="90"/>
        <end position="144"/>
    </location>
</feature>
<protein>
    <recommendedName>
        <fullName evidence="3">RhiE-like KS-MAT linker domain-containing protein</fullName>
    </recommendedName>
</protein>
<dbReference type="InterPro" id="IPR050091">
    <property type="entry name" value="PKS_NRPS_Biosynth_Enz"/>
</dbReference>
<sequence>MKHKALAKSLHCETVNPYIQLQDSPFYIVQETKEWSSVQDAQGREVPRRAGVSSFGFGGANAHVVLEEYIPKVRERSKLAVSPENPAIIVLSAKNEERLKEQVQRLMVDIQEQPFTDKDLIDIAYTLQVGREVMEERLAIIAGS</sequence>
<proteinExistence type="predicted"/>
<dbReference type="Gene3D" id="3.40.47.10">
    <property type="match status" value="1"/>
</dbReference>
<dbReference type="InterPro" id="IPR054514">
    <property type="entry name" value="RhiE-like_linker"/>
</dbReference>
<name>A0ABY3SSN1_9BACL</name>
<dbReference type="PANTHER" id="PTHR43775">
    <property type="entry name" value="FATTY ACID SYNTHASE"/>
    <property type="match status" value="1"/>
</dbReference>
<gene>
    <name evidence="4" type="ORF">L0M14_06270</name>
</gene>
<dbReference type="Pfam" id="PF22336">
    <property type="entry name" value="RhiE-like_linker"/>
    <property type="match status" value="1"/>
</dbReference>
<evidence type="ECO:0000313" key="4">
    <source>
        <dbReference type="EMBL" id="UJF36279.1"/>
    </source>
</evidence>